<dbReference type="Proteomes" id="UP001610444">
    <property type="component" value="Unassembled WGS sequence"/>
</dbReference>
<evidence type="ECO:0000256" key="5">
    <source>
        <dbReference type="ARBA" id="ARBA00023229"/>
    </source>
</evidence>
<dbReference type="RefSeq" id="XP_070895959.1">
    <property type="nucleotide sequence ID" value="XM_071043314.1"/>
</dbReference>
<gene>
    <name evidence="10" type="ORF">BJX68DRAFT_257300</name>
</gene>
<evidence type="ECO:0000256" key="8">
    <source>
        <dbReference type="ARBA" id="ARBA00038363"/>
    </source>
</evidence>
<comment type="caution">
    <text evidence="10">The sequence shown here is derived from an EMBL/GenBank/DDBJ whole genome shotgun (WGS) entry which is preliminary data.</text>
</comment>
<evidence type="ECO:0000256" key="2">
    <source>
        <dbReference type="ARBA" id="ARBA00022679"/>
    </source>
</evidence>
<dbReference type="InterPro" id="IPR000092">
    <property type="entry name" value="Polyprenyl_synt"/>
</dbReference>
<dbReference type="SFLD" id="SFLDS00005">
    <property type="entry name" value="Isoprenoid_Synthase_Type_I"/>
    <property type="match status" value="1"/>
</dbReference>
<dbReference type="InterPro" id="IPR033749">
    <property type="entry name" value="Polyprenyl_synt_CS"/>
</dbReference>
<evidence type="ECO:0000256" key="3">
    <source>
        <dbReference type="ARBA" id="ARBA00022723"/>
    </source>
</evidence>
<accession>A0ABR4JVL5</accession>
<dbReference type="InterPro" id="IPR008949">
    <property type="entry name" value="Isoprenoid_synthase_dom_sf"/>
</dbReference>
<sequence length="627" mass="71115">MSLNNIPLVHSEIVDSEEVARVCATKSTSLAEFHQKWEAEVAFSYYGGSAPKGAVTAFFAPECKPDRLEVFTKLVEYFFAHDDELTTTSKSHASLKVATNSIGWELRKREASGLQLTAIKQIQSEVFLQLLEIDRPRGNLVLQAINNLSQVHETLGESDFKSWEDLLQYRVQNFGAELNLMSIVYRCELDLKSTDIETLRPIWWPATAAAALVNDLYSFDKEASTELGIDTTMSNAVWYLMETLHLTVSQAKYILLKEKIQPLERQFILKKTEYVADTNGSHISADVRYFLEMVGLDFTKWTDHPQLAGCLVPNISTIRVDEATATCGTFRRGQPPRAMIGGILGNPFENSEGGIQCPYFKVLQLPMHYLRSVPSKNIRGTIIPALNVWLKAPEAVLDHVEALIGYLHDSSLLLDDIQDNSELRRGQPTVHRVFWVSANNKCCDFFTHLIFRRICGTTTIDSRASILWSGEELQNLHVGQEIDLHWTRTGQCPSITEYLEMIRLKTGALFCLAGHLIYTRGSFSADVNDLMILLGHYFQVRDDYVNLASSKYRNEKGYAQDLDEGKFSLPLIHMKHQQGLKFSEETLRSLEAKVQRQLEGTCVYLESVREYTRWQGVFDEDTNAKGR</sequence>
<dbReference type="SUPFAM" id="SSF48576">
    <property type="entry name" value="Terpenoid synthases"/>
    <property type="match status" value="2"/>
</dbReference>
<dbReference type="GeneID" id="98158478"/>
<keyword evidence="5" id="KW-0414">Isoprene biosynthesis</keyword>
<dbReference type="Pfam" id="PF00348">
    <property type="entry name" value="polyprenyl_synt"/>
    <property type="match status" value="1"/>
</dbReference>
<keyword evidence="4" id="KW-0460">Magnesium</keyword>
<dbReference type="Pfam" id="PF19086">
    <property type="entry name" value="Terpene_syn_C_2"/>
    <property type="match status" value="1"/>
</dbReference>
<dbReference type="Gene3D" id="1.10.600.10">
    <property type="entry name" value="Farnesyl Diphosphate Synthase"/>
    <property type="match status" value="2"/>
</dbReference>
<dbReference type="PROSITE" id="PS00723">
    <property type="entry name" value="POLYPRENYL_SYNTHASE_1"/>
    <property type="match status" value="1"/>
</dbReference>
<evidence type="ECO:0000256" key="1">
    <source>
        <dbReference type="ARBA" id="ARBA00004721"/>
    </source>
</evidence>
<comment type="similarity">
    <text evidence="9">In the N-terminal section; belongs to the terpene synthase family.</text>
</comment>
<dbReference type="PANTHER" id="PTHR12001:SF72">
    <property type="entry name" value="THIJ_PFPI FAMILY PROTEIN (AFU_ORTHOLOGUE AFUA_3G01210)-RELATED"/>
    <property type="match status" value="1"/>
</dbReference>
<keyword evidence="7" id="KW-0511">Multifunctional enzyme</keyword>
<keyword evidence="6" id="KW-0456">Lyase</keyword>
<organism evidence="10 11">
    <name type="scientific">Aspergillus pseudodeflectus</name>
    <dbReference type="NCBI Taxonomy" id="176178"/>
    <lineage>
        <taxon>Eukaryota</taxon>
        <taxon>Fungi</taxon>
        <taxon>Dikarya</taxon>
        <taxon>Ascomycota</taxon>
        <taxon>Pezizomycotina</taxon>
        <taxon>Eurotiomycetes</taxon>
        <taxon>Eurotiomycetidae</taxon>
        <taxon>Eurotiales</taxon>
        <taxon>Aspergillaceae</taxon>
        <taxon>Aspergillus</taxon>
        <taxon>Aspergillus subgen. Nidulantes</taxon>
    </lineage>
</organism>
<evidence type="ECO:0000256" key="9">
    <source>
        <dbReference type="ARBA" id="ARBA00038372"/>
    </source>
</evidence>
<evidence type="ECO:0000256" key="7">
    <source>
        <dbReference type="ARBA" id="ARBA00023268"/>
    </source>
</evidence>
<comment type="pathway">
    <text evidence="1">Secondary metabolite biosynthesis; terpenoid biosynthesis.</text>
</comment>
<keyword evidence="11" id="KW-1185">Reference proteome</keyword>
<keyword evidence="3" id="KW-0479">Metal-binding</keyword>
<evidence type="ECO:0000256" key="4">
    <source>
        <dbReference type="ARBA" id="ARBA00022842"/>
    </source>
</evidence>
<evidence type="ECO:0000313" key="11">
    <source>
        <dbReference type="Proteomes" id="UP001610444"/>
    </source>
</evidence>
<protein>
    <submittedName>
        <fullName evidence="10">Terpenoid synthase</fullName>
    </submittedName>
</protein>
<dbReference type="PROSITE" id="PS00444">
    <property type="entry name" value="POLYPRENYL_SYNTHASE_2"/>
    <property type="match status" value="1"/>
</dbReference>
<reference evidence="10 11" key="1">
    <citation type="submission" date="2024-07" db="EMBL/GenBank/DDBJ databases">
        <title>Section-level genome sequencing and comparative genomics of Aspergillus sections Usti and Cavernicolus.</title>
        <authorList>
            <consortium name="Lawrence Berkeley National Laboratory"/>
            <person name="Nybo J.L."/>
            <person name="Vesth T.C."/>
            <person name="Theobald S."/>
            <person name="Frisvad J.C."/>
            <person name="Larsen T.O."/>
            <person name="Kjaerboelling I."/>
            <person name="Rothschild-Mancinelli K."/>
            <person name="Lyhne E.K."/>
            <person name="Kogle M.E."/>
            <person name="Barry K."/>
            <person name="Clum A."/>
            <person name="Na H."/>
            <person name="Ledsgaard L."/>
            <person name="Lin J."/>
            <person name="Lipzen A."/>
            <person name="Kuo A."/>
            <person name="Riley R."/>
            <person name="Mondo S."/>
            <person name="LaButti K."/>
            <person name="Haridas S."/>
            <person name="Pangalinan J."/>
            <person name="Salamov A.A."/>
            <person name="Simmons B.A."/>
            <person name="Magnuson J.K."/>
            <person name="Chen J."/>
            <person name="Drula E."/>
            <person name="Henrissat B."/>
            <person name="Wiebenga A."/>
            <person name="Lubbers R.J."/>
            <person name="Gomes A.C."/>
            <person name="Macurrencykelacurrency M.R."/>
            <person name="Stajich J."/>
            <person name="Grigoriev I.V."/>
            <person name="Mortensen U.H."/>
            <person name="De vries R.P."/>
            <person name="Baker S.E."/>
            <person name="Andersen M.R."/>
        </authorList>
    </citation>
    <scope>NUCLEOTIDE SEQUENCE [LARGE SCALE GENOMIC DNA]</scope>
    <source>
        <strain evidence="10 11">CBS 756.74</strain>
    </source>
</reference>
<dbReference type="EMBL" id="JBFXLR010000043">
    <property type="protein sequence ID" value="KAL2844053.1"/>
    <property type="molecule type" value="Genomic_DNA"/>
</dbReference>
<comment type="similarity">
    <text evidence="8">In the C-terminal section; belongs to the FPP/GGPP synthase family.</text>
</comment>
<keyword evidence="2" id="KW-0808">Transferase</keyword>
<name>A0ABR4JVL5_9EURO</name>
<evidence type="ECO:0000256" key="6">
    <source>
        <dbReference type="ARBA" id="ARBA00023239"/>
    </source>
</evidence>
<dbReference type="PANTHER" id="PTHR12001">
    <property type="entry name" value="GERANYLGERANYL PYROPHOSPHATE SYNTHASE"/>
    <property type="match status" value="1"/>
</dbReference>
<proteinExistence type="inferred from homology"/>
<evidence type="ECO:0000313" key="10">
    <source>
        <dbReference type="EMBL" id="KAL2844053.1"/>
    </source>
</evidence>